<comment type="caution">
    <text evidence="2">The sequence shown here is derived from an EMBL/GenBank/DDBJ whole genome shotgun (WGS) entry which is preliminary data.</text>
</comment>
<protein>
    <recommendedName>
        <fullName evidence="4">Protein kinase domain-containing protein</fullName>
    </recommendedName>
</protein>
<sequence>MAWAIGKSIIQKVFNLIAMVDPDSNSTWCGKRSRLSSWPRTNPSFTATLKLRILLASDYTAKLSDFGLAKEDQKGDETHGQRRRRRWLAGGLSHHPKCRPAYDGSGEDVGTYTGVGRFGSGSLCNAPKERRRKEKGVEKERKRELRMFVGVGVGVVAPARRRR</sequence>
<evidence type="ECO:0000313" key="2">
    <source>
        <dbReference type="EMBL" id="CAH1422845.1"/>
    </source>
</evidence>
<dbReference type="AlphaFoldDB" id="A0AAU9M802"/>
<keyword evidence="3" id="KW-1185">Reference proteome</keyword>
<proteinExistence type="predicted"/>
<evidence type="ECO:0008006" key="4">
    <source>
        <dbReference type="Google" id="ProtNLM"/>
    </source>
</evidence>
<name>A0AAU9M802_9ASTR</name>
<feature type="region of interest" description="Disordered" evidence="1">
    <location>
        <begin position="70"/>
        <end position="92"/>
    </location>
</feature>
<dbReference type="EMBL" id="CAKMRJ010001112">
    <property type="protein sequence ID" value="CAH1422845.1"/>
    <property type="molecule type" value="Genomic_DNA"/>
</dbReference>
<evidence type="ECO:0000256" key="1">
    <source>
        <dbReference type="SAM" id="MobiDB-lite"/>
    </source>
</evidence>
<accession>A0AAU9M802</accession>
<feature type="compositionally biased region" description="Basic and acidic residues" evidence="1">
    <location>
        <begin position="70"/>
        <end position="80"/>
    </location>
</feature>
<organism evidence="2 3">
    <name type="scientific">Lactuca virosa</name>
    <dbReference type="NCBI Taxonomy" id="75947"/>
    <lineage>
        <taxon>Eukaryota</taxon>
        <taxon>Viridiplantae</taxon>
        <taxon>Streptophyta</taxon>
        <taxon>Embryophyta</taxon>
        <taxon>Tracheophyta</taxon>
        <taxon>Spermatophyta</taxon>
        <taxon>Magnoliopsida</taxon>
        <taxon>eudicotyledons</taxon>
        <taxon>Gunneridae</taxon>
        <taxon>Pentapetalae</taxon>
        <taxon>asterids</taxon>
        <taxon>campanulids</taxon>
        <taxon>Asterales</taxon>
        <taxon>Asteraceae</taxon>
        <taxon>Cichorioideae</taxon>
        <taxon>Cichorieae</taxon>
        <taxon>Lactucinae</taxon>
        <taxon>Lactuca</taxon>
    </lineage>
</organism>
<dbReference type="Proteomes" id="UP001157418">
    <property type="component" value="Unassembled WGS sequence"/>
</dbReference>
<gene>
    <name evidence="2" type="ORF">LVIROSA_LOCUS10152</name>
</gene>
<reference evidence="2 3" key="1">
    <citation type="submission" date="2022-01" db="EMBL/GenBank/DDBJ databases">
        <authorList>
            <person name="Xiong W."/>
            <person name="Schranz E."/>
        </authorList>
    </citation>
    <scope>NUCLEOTIDE SEQUENCE [LARGE SCALE GENOMIC DNA]</scope>
</reference>
<evidence type="ECO:0000313" key="3">
    <source>
        <dbReference type="Proteomes" id="UP001157418"/>
    </source>
</evidence>